<dbReference type="InterPro" id="IPR000524">
    <property type="entry name" value="Tscrpt_reg_HTH_GntR"/>
</dbReference>
<dbReference type="Pfam" id="PF00392">
    <property type="entry name" value="GntR"/>
    <property type="match status" value="1"/>
</dbReference>
<keyword evidence="1" id="KW-0805">Transcription regulation</keyword>
<organism evidence="5 6">
    <name type="scientific">Actinocatenispora comari</name>
    <dbReference type="NCBI Taxonomy" id="2807577"/>
    <lineage>
        <taxon>Bacteria</taxon>
        <taxon>Bacillati</taxon>
        <taxon>Actinomycetota</taxon>
        <taxon>Actinomycetes</taxon>
        <taxon>Micromonosporales</taxon>
        <taxon>Micromonosporaceae</taxon>
        <taxon>Actinocatenispora</taxon>
    </lineage>
</organism>
<dbReference type="GO" id="GO:0003677">
    <property type="term" value="F:DNA binding"/>
    <property type="evidence" value="ECO:0007669"/>
    <property type="project" value="UniProtKB-KW"/>
</dbReference>
<dbReference type="EMBL" id="BOPO01000040">
    <property type="protein sequence ID" value="GIL27277.1"/>
    <property type="molecule type" value="Genomic_DNA"/>
</dbReference>
<dbReference type="SMART" id="SM00866">
    <property type="entry name" value="UTRA"/>
    <property type="match status" value="1"/>
</dbReference>
<dbReference type="CDD" id="cd07377">
    <property type="entry name" value="WHTH_GntR"/>
    <property type="match status" value="1"/>
</dbReference>
<comment type="caution">
    <text evidence="5">The sequence shown here is derived from an EMBL/GenBank/DDBJ whole genome shotgun (WGS) entry which is preliminary data.</text>
</comment>
<dbReference type="AlphaFoldDB" id="A0A8J4EJL3"/>
<sequence length="242" mass="25994">MAFEAKLSKYAVIASTLQGRIEDGTYARGDWLPSEAQIAAEFNASRQTAVRALNILKQDGWIDSQQGKGYVVRGRPAGSRLGAPDYIEELLNAEETSARLLGVEAVLASPRVADALGVKENSAVFERRRLVSGDRGPVALSTAYLPVQIAVAASADGSEPVSGNLRDRIESARGTRFDFVTERITARPPTADEAELLKMDPSDSVLWLLLTVHAPDGSSLVTYDVVLPGDRHELVDSFALGS</sequence>
<keyword evidence="2" id="KW-0238">DNA-binding</keyword>
<dbReference type="InterPro" id="IPR036390">
    <property type="entry name" value="WH_DNA-bd_sf"/>
</dbReference>
<dbReference type="PANTHER" id="PTHR44846:SF17">
    <property type="entry name" value="GNTR-FAMILY TRANSCRIPTIONAL REGULATOR"/>
    <property type="match status" value="1"/>
</dbReference>
<dbReference type="GO" id="GO:0045892">
    <property type="term" value="P:negative regulation of DNA-templated transcription"/>
    <property type="evidence" value="ECO:0007669"/>
    <property type="project" value="TreeGrafter"/>
</dbReference>
<evidence type="ECO:0000256" key="1">
    <source>
        <dbReference type="ARBA" id="ARBA00023015"/>
    </source>
</evidence>
<dbReference type="InterPro" id="IPR011663">
    <property type="entry name" value="UTRA"/>
</dbReference>
<evidence type="ECO:0000256" key="2">
    <source>
        <dbReference type="ARBA" id="ARBA00023125"/>
    </source>
</evidence>
<name>A0A8J4EJL3_9ACTN</name>
<dbReference type="InterPro" id="IPR036388">
    <property type="entry name" value="WH-like_DNA-bd_sf"/>
</dbReference>
<keyword evidence="6" id="KW-1185">Reference proteome</keyword>
<dbReference type="PROSITE" id="PS50949">
    <property type="entry name" value="HTH_GNTR"/>
    <property type="match status" value="1"/>
</dbReference>
<evidence type="ECO:0000256" key="3">
    <source>
        <dbReference type="ARBA" id="ARBA00023163"/>
    </source>
</evidence>
<dbReference type="SUPFAM" id="SSF46785">
    <property type="entry name" value="Winged helix' DNA-binding domain"/>
    <property type="match status" value="1"/>
</dbReference>
<accession>A0A8J4EJL3</accession>
<dbReference type="RefSeq" id="WP_207125025.1">
    <property type="nucleotide sequence ID" value="NZ_BOPO01000040.1"/>
</dbReference>
<dbReference type="SMART" id="SM00345">
    <property type="entry name" value="HTH_GNTR"/>
    <property type="match status" value="1"/>
</dbReference>
<proteinExistence type="predicted"/>
<dbReference type="Proteomes" id="UP000614996">
    <property type="component" value="Unassembled WGS sequence"/>
</dbReference>
<evidence type="ECO:0000313" key="6">
    <source>
        <dbReference type="Proteomes" id="UP000614996"/>
    </source>
</evidence>
<dbReference type="Gene3D" id="1.10.10.10">
    <property type="entry name" value="Winged helix-like DNA-binding domain superfamily/Winged helix DNA-binding domain"/>
    <property type="match status" value="1"/>
</dbReference>
<keyword evidence="3" id="KW-0804">Transcription</keyword>
<dbReference type="GO" id="GO:0003700">
    <property type="term" value="F:DNA-binding transcription factor activity"/>
    <property type="evidence" value="ECO:0007669"/>
    <property type="project" value="InterPro"/>
</dbReference>
<dbReference type="InterPro" id="IPR028978">
    <property type="entry name" value="Chorismate_lyase_/UTRA_dom_sf"/>
</dbReference>
<protein>
    <submittedName>
        <fullName evidence="5">Transcriptional regulator</fullName>
    </submittedName>
</protein>
<dbReference type="InterPro" id="IPR050679">
    <property type="entry name" value="Bact_HTH_transcr_reg"/>
</dbReference>
<feature type="domain" description="HTH gntR-type" evidence="4">
    <location>
        <begin position="7"/>
        <end position="75"/>
    </location>
</feature>
<dbReference type="PRINTS" id="PR00035">
    <property type="entry name" value="HTHGNTR"/>
</dbReference>
<reference evidence="6" key="1">
    <citation type="journal article" date="2021" name="Int. J. Syst. Evol. Microbiol.">
        <title>Actinocatenispora comari sp. nov., an endophytic actinomycete isolated from aerial parts of Comarum salesowianum.</title>
        <authorList>
            <person name="Oyunbileg N."/>
            <person name="Iizaka Y."/>
            <person name="Hamada M."/>
            <person name="Davaapurev B.O."/>
            <person name="Fukumoto A."/>
            <person name="Tsetseg B."/>
            <person name="Kato F."/>
            <person name="Tamura T."/>
            <person name="Batkhuu J."/>
            <person name="Anzai Y."/>
        </authorList>
    </citation>
    <scope>NUCLEOTIDE SEQUENCE [LARGE SCALE GENOMIC DNA]</scope>
    <source>
        <strain evidence="6">NUM-2625</strain>
    </source>
</reference>
<dbReference type="PANTHER" id="PTHR44846">
    <property type="entry name" value="MANNOSYL-D-GLYCERATE TRANSPORT/METABOLISM SYSTEM REPRESSOR MNGR-RELATED"/>
    <property type="match status" value="1"/>
</dbReference>
<evidence type="ECO:0000313" key="5">
    <source>
        <dbReference type="EMBL" id="GIL27277.1"/>
    </source>
</evidence>
<dbReference type="Gene3D" id="3.40.1410.10">
    <property type="entry name" value="Chorismate lyase-like"/>
    <property type="match status" value="1"/>
</dbReference>
<evidence type="ECO:0000259" key="4">
    <source>
        <dbReference type="PROSITE" id="PS50949"/>
    </source>
</evidence>
<dbReference type="SUPFAM" id="SSF64288">
    <property type="entry name" value="Chorismate lyase-like"/>
    <property type="match status" value="1"/>
</dbReference>
<dbReference type="Pfam" id="PF07702">
    <property type="entry name" value="UTRA"/>
    <property type="match status" value="1"/>
</dbReference>
<gene>
    <name evidence="5" type="ORF">NUM_25310</name>
</gene>